<comment type="caution">
    <text evidence="2">The sequence shown here is derived from an EMBL/GenBank/DDBJ whole genome shotgun (WGS) entry which is preliminary data.</text>
</comment>
<evidence type="ECO:0000313" key="3">
    <source>
        <dbReference type="Proteomes" id="UP000004713"/>
    </source>
</evidence>
<accession>B0NMV2</accession>
<dbReference type="AlphaFoldDB" id="B0NMV2"/>
<reference evidence="2 3" key="2">
    <citation type="submission" date="2007-11" db="EMBL/GenBank/DDBJ databases">
        <authorList>
            <person name="Fulton L."/>
            <person name="Clifton S."/>
            <person name="Fulton B."/>
            <person name="Xu J."/>
            <person name="Minx P."/>
            <person name="Pepin K.H."/>
            <person name="Johnson M."/>
            <person name="Thiruvilangam P."/>
            <person name="Bhonagiri V."/>
            <person name="Nash W.E."/>
            <person name="Mardis E.R."/>
            <person name="Wilson R.K."/>
        </authorList>
    </citation>
    <scope>NUCLEOTIDE SEQUENCE [LARGE SCALE GENOMIC DNA]</scope>
    <source>
        <strain evidence="2 3">ATCC 43183</strain>
    </source>
</reference>
<evidence type="ECO:0000259" key="1">
    <source>
        <dbReference type="Pfam" id="PF25164"/>
    </source>
</evidence>
<reference evidence="2 3" key="1">
    <citation type="submission" date="2007-11" db="EMBL/GenBank/DDBJ databases">
        <title>Draft genome sequence of Bacteroides stercoris(ATCC 43183).</title>
        <authorList>
            <person name="Sudarsanam P."/>
            <person name="Ley R."/>
            <person name="Guruge J."/>
            <person name="Turnbaugh P.J."/>
            <person name="Mahowald M."/>
            <person name="Liep D."/>
            <person name="Gordon J."/>
        </authorList>
    </citation>
    <scope>NUCLEOTIDE SEQUENCE [LARGE SCALE GENOMIC DNA]</scope>
    <source>
        <strain evidence="2 3">ATCC 43183</strain>
    </source>
</reference>
<dbReference type="Proteomes" id="UP000004713">
    <property type="component" value="Unassembled WGS sequence"/>
</dbReference>
<evidence type="ECO:0000313" key="2">
    <source>
        <dbReference type="EMBL" id="EDS16177.1"/>
    </source>
</evidence>
<gene>
    <name evidence="2" type="ORF">BACSTE_00847</name>
</gene>
<dbReference type="EMBL" id="ABFZ02000017">
    <property type="protein sequence ID" value="EDS16177.1"/>
    <property type="molecule type" value="Genomic_DNA"/>
</dbReference>
<dbReference type="HOGENOM" id="CLU_065994_0_0_10"/>
<sequence length="395" mass="46350">MVGRFNIMTELKYTYALDKNEKCVGIENAQKGIEYRCPHCKGEMVVKEGSVKVKHYAHKIRPQNCSYETYLHALAKKRIEEWFNSDGALNISFKTKDRCSNFEHCLWNHDDYTSSYYCEKETSQSFNLKNYYNVITREKTYKGFRADLLLTNSENKYEPVFIEILVSHQCEKGKLGSGIRIIEVALNSEYELNTIIQSGMISESERVNFYNFKRRCRISETEGLMLNKFVLLDSMQGFCPSNRSNCKIYTQRHSSAIFEITFDYLANRTIWINPFVFGWAIVYKNYENAKNCFLCKYYKENSYTNQRLCCLYKKKGIEKYCKSNQAIGCNEFTVDENVISENCNYLSHIVYNVWKKGMDSRGINYIKGNLLNCLSFYGSYFSKNSDLFMTCFGFH</sequence>
<organism evidence="2 3">
    <name type="scientific">Bacteroides stercoris ATCC 43183</name>
    <dbReference type="NCBI Taxonomy" id="449673"/>
    <lineage>
        <taxon>Bacteria</taxon>
        <taxon>Pseudomonadati</taxon>
        <taxon>Bacteroidota</taxon>
        <taxon>Bacteroidia</taxon>
        <taxon>Bacteroidales</taxon>
        <taxon>Bacteroidaceae</taxon>
        <taxon>Bacteroides</taxon>
    </lineage>
</organism>
<dbReference type="Pfam" id="PF25164">
    <property type="entry name" value="CoiA_N"/>
    <property type="match status" value="1"/>
</dbReference>
<feature type="domain" description="Competence protein CoiA-like N-terminal" evidence="1">
    <location>
        <begin position="26"/>
        <end position="67"/>
    </location>
</feature>
<proteinExistence type="predicted"/>
<dbReference type="InterPro" id="IPR057253">
    <property type="entry name" value="CoiA-like_N"/>
</dbReference>
<dbReference type="eggNOG" id="COG4469">
    <property type="taxonomic scope" value="Bacteria"/>
</dbReference>
<protein>
    <recommendedName>
        <fullName evidence="1">Competence protein CoiA-like N-terminal domain-containing protein</fullName>
    </recommendedName>
</protein>
<name>B0NMV2_BACSE</name>